<feature type="region of interest" description="Disordered" evidence="1">
    <location>
        <begin position="185"/>
        <end position="228"/>
    </location>
</feature>
<name>A0ABS1N832_9ACTN</name>
<sequence>MRDRSRVRSGLAAVAALCAVVTTQGQALAAPADAGAGPRGYDTQGTRIRGAGDAAGAPALDAGRTYTDSIGPGEKRYYAVRLDAKSAAYVSAVAAPRPGTGGASFRDGVRVTLQDPAGGTCDAKASRGESNGVAYPLADHVTRQMDNGLLSSCRKAGRYLVTVERQAGAQDPSRWPLELRLMVEPPVKGGSTGGTPEGSWRTDPPQPPSGTPRHHEGGQGFGDAPTVSTGVWRDDFRPGETHFYRVPVDWGQQLSAVAELPADGEDKSSSLLDNAVSLRAYTPALGLAERGTVGLGKSKASGTQVSTAPVAYGNRYAKTDYSVRAMSVAGGYFLAVTLSPTEVAPQVKGTVPVTLRVRVAGTGRGGPDYQGDALKQGFGLTEADRKAARQGTLSVGDDAMSVSADDGNRSTLRLVGWTGLGAGTVLLAGLGTWTVTARRRTAAGEPDEGALGGADEVAPGTGAGAGPDAGPGAQAGAPAVGESSTGQQRYGPPSGW</sequence>
<evidence type="ECO:0008006" key="5">
    <source>
        <dbReference type="Google" id="ProtNLM"/>
    </source>
</evidence>
<dbReference type="EMBL" id="JAERRF010000003">
    <property type="protein sequence ID" value="MBL1096228.1"/>
    <property type="molecule type" value="Genomic_DNA"/>
</dbReference>
<proteinExistence type="predicted"/>
<gene>
    <name evidence="3" type="ORF">JK363_06025</name>
</gene>
<keyword evidence="4" id="KW-1185">Reference proteome</keyword>
<feature type="region of interest" description="Disordered" evidence="1">
    <location>
        <begin position="441"/>
        <end position="496"/>
    </location>
</feature>
<reference evidence="3 4" key="1">
    <citation type="submission" date="2021-01" db="EMBL/GenBank/DDBJ databases">
        <title>WGS of actinomycetes isolated from Thailand.</title>
        <authorList>
            <person name="Thawai C."/>
        </authorList>
    </citation>
    <scope>NUCLEOTIDE SEQUENCE [LARGE SCALE GENOMIC DNA]</scope>
    <source>
        <strain evidence="3 4">CA1R205</strain>
    </source>
</reference>
<evidence type="ECO:0000256" key="2">
    <source>
        <dbReference type="SAM" id="SignalP"/>
    </source>
</evidence>
<evidence type="ECO:0000313" key="4">
    <source>
        <dbReference type="Proteomes" id="UP000634229"/>
    </source>
</evidence>
<dbReference type="RefSeq" id="WP_201872165.1">
    <property type="nucleotide sequence ID" value="NZ_JAERRF010000003.1"/>
</dbReference>
<evidence type="ECO:0000256" key="1">
    <source>
        <dbReference type="SAM" id="MobiDB-lite"/>
    </source>
</evidence>
<feature type="compositionally biased region" description="Low complexity" evidence="1">
    <location>
        <begin position="29"/>
        <end position="40"/>
    </location>
</feature>
<feature type="signal peptide" evidence="2">
    <location>
        <begin position="1"/>
        <end position="29"/>
    </location>
</feature>
<feature type="chain" id="PRO_5045560057" description="Aromatic ring-opening dioxygenase LigA" evidence="2">
    <location>
        <begin position="30"/>
        <end position="496"/>
    </location>
</feature>
<accession>A0ABS1N832</accession>
<keyword evidence="2" id="KW-0732">Signal</keyword>
<protein>
    <recommendedName>
        <fullName evidence="5">Aromatic ring-opening dioxygenase LigA</fullName>
    </recommendedName>
</protein>
<dbReference type="Proteomes" id="UP000634229">
    <property type="component" value="Unassembled WGS sequence"/>
</dbReference>
<feature type="region of interest" description="Disordered" evidence="1">
    <location>
        <begin position="29"/>
        <end position="54"/>
    </location>
</feature>
<organism evidence="3 4">
    <name type="scientific">Streptomyces coffeae</name>
    <dbReference type="NCBI Taxonomy" id="621382"/>
    <lineage>
        <taxon>Bacteria</taxon>
        <taxon>Bacillati</taxon>
        <taxon>Actinomycetota</taxon>
        <taxon>Actinomycetes</taxon>
        <taxon>Kitasatosporales</taxon>
        <taxon>Streptomycetaceae</taxon>
        <taxon>Streptomyces</taxon>
    </lineage>
</organism>
<evidence type="ECO:0000313" key="3">
    <source>
        <dbReference type="EMBL" id="MBL1096228.1"/>
    </source>
</evidence>
<feature type="compositionally biased region" description="Low complexity" evidence="1">
    <location>
        <begin position="470"/>
        <end position="481"/>
    </location>
</feature>
<comment type="caution">
    <text evidence="3">The sequence shown here is derived from an EMBL/GenBank/DDBJ whole genome shotgun (WGS) entry which is preliminary data.</text>
</comment>